<dbReference type="PANTHER" id="PTHR10762">
    <property type="entry name" value="DIPHTHAMIDE BIOSYNTHESIS PROTEIN"/>
    <property type="match status" value="1"/>
</dbReference>
<sequence length="86" mass="9815">MENKYDFEIENIIEKIKKGNFKLVGLQFPEGLKRSAVKVANEIETKTQAKTIIFIDPTYGACDIKLSDAKSLDIDLLVHFGHEKFK</sequence>
<evidence type="ECO:0000313" key="2">
    <source>
        <dbReference type="EMBL" id="NCS91628.1"/>
    </source>
</evidence>
<dbReference type="EMBL" id="JAACVF010000046">
    <property type="protein sequence ID" value="NCN64842.1"/>
    <property type="molecule type" value="Genomic_DNA"/>
</dbReference>
<proteinExistence type="predicted"/>
<accession>A0A8J7Z0B0</accession>
<reference evidence="1" key="1">
    <citation type="submission" date="2019-11" db="EMBL/GenBank/DDBJ databases">
        <title>Lipid analysis of CO2-rich subsurface aquifers suggests an autotrophy-based deep biosphere with lysolipids enriched in CPR bacteria.</title>
        <authorList>
            <person name="Probst A.J."/>
            <person name="Elling F.J."/>
            <person name="Castelle C.J."/>
            <person name="Zhu Q."/>
            <person name="Elvert M."/>
            <person name="Birarda G."/>
            <person name="Holman H.-Y."/>
            <person name="Lane K.R."/>
            <person name="Ladd B."/>
            <person name="Ryan M.C."/>
            <person name="Woyke T."/>
            <person name="Hinrichs K.-U."/>
            <person name="Banfield J.F."/>
        </authorList>
    </citation>
    <scope>NUCLEOTIDE SEQUENCE</scope>
    <source>
        <strain evidence="1">CG_2015-01_33_1645</strain>
        <strain evidence="2">CG_2015-04_33_537</strain>
    </source>
</reference>
<dbReference type="PANTHER" id="PTHR10762:SF1">
    <property type="entry name" value="2-(3-AMINO-3-CARBOXYPROPYL)HISTIDINE SYNTHASE SUBUNIT 1"/>
    <property type="match status" value="1"/>
</dbReference>
<dbReference type="Pfam" id="PF01866">
    <property type="entry name" value="Diphthamide_syn"/>
    <property type="match status" value="1"/>
</dbReference>
<comment type="caution">
    <text evidence="1">The sequence shown here is derived from an EMBL/GenBank/DDBJ whole genome shotgun (WGS) entry which is preliminary data.</text>
</comment>
<protein>
    <recommendedName>
        <fullName evidence="4">Diphthamide biosynthesis enzyme Dph2</fullName>
    </recommendedName>
</protein>
<dbReference type="GO" id="GO:0017183">
    <property type="term" value="P:protein histidyl modification to diphthamide"/>
    <property type="evidence" value="ECO:0007669"/>
    <property type="project" value="InterPro"/>
</dbReference>
<dbReference type="EMBL" id="JAACQH010000094">
    <property type="protein sequence ID" value="NCS91628.1"/>
    <property type="molecule type" value="Genomic_DNA"/>
</dbReference>
<organism evidence="1 3">
    <name type="scientific">Candidatus Altarchaeum hamiconexum</name>
    <dbReference type="NCBI Taxonomy" id="1803513"/>
    <lineage>
        <taxon>Archaea</taxon>
        <taxon>Candidatus Altarchaeota</taxon>
        <taxon>Candidatus Altiarchaeia</taxon>
        <taxon>Candidatus Altarchaeales</taxon>
        <taxon>Candidatus Altarchaeaceae</taxon>
        <taxon>Candidatus Altarchaeum</taxon>
    </lineage>
</organism>
<evidence type="ECO:0008006" key="4">
    <source>
        <dbReference type="Google" id="ProtNLM"/>
    </source>
</evidence>
<dbReference type="InterPro" id="IPR042263">
    <property type="entry name" value="DPH1/DPH2_1"/>
</dbReference>
<evidence type="ECO:0000313" key="1">
    <source>
        <dbReference type="EMBL" id="NCN64842.1"/>
    </source>
</evidence>
<dbReference type="GO" id="GO:0090560">
    <property type="term" value="F:2-(3-amino-3-carboxypropyl)histidine synthase activity"/>
    <property type="evidence" value="ECO:0007669"/>
    <property type="project" value="InterPro"/>
</dbReference>
<evidence type="ECO:0000313" key="3">
    <source>
        <dbReference type="Proteomes" id="UP000768163"/>
    </source>
</evidence>
<dbReference type="InterPro" id="IPR016435">
    <property type="entry name" value="DPH1/DPH2"/>
</dbReference>
<dbReference type="Gene3D" id="3.40.50.11840">
    <property type="entry name" value="Diphthamide synthesis DPH1/DPH2 domain 1"/>
    <property type="match status" value="1"/>
</dbReference>
<name>A0A8J7Z0B0_9ARCH</name>
<dbReference type="NCBIfam" id="TIGR00322">
    <property type="entry name" value="diphth2_R"/>
    <property type="match status" value="1"/>
</dbReference>
<dbReference type="Proteomes" id="UP000738826">
    <property type="component" value="Unassembled WGS sequence"/>
</dbReference>
<dbReference type="Proteomes" id="UP000768163">
    <property type="component" value="Unassembled WGS sequence"/>
</dbReference>
<gene>
    <name evidence="2" type="ORF">GW779_04360</name>
    <name evidence="1" type="ORF">GW910_02030</name>
</gene>
<dbReference type="AlphaFoldDB" id="A0A8J7Z0B0"/>